<keyword evidence="1" id="KW-0732">Signal</keyword>
<proteinExistence type="predicted"/>
<dbReference type="EMBL" id="QTTQ01000009">
    <property type="protein sequence ID" value="REE83442.1"/>
    <property type="molecule type" value="Genomic_DNA"/>
</dbReference>
<comment type="caution">
    <text evidence="2">The sequence shown here is derived from an EMBL/GenBank/DDBJ whole genome shotgun (WGS) entry which is preliminary data.</text>
</comment>
<evidence type="ECO:0000313" key="3">
    <source>
        <dbReference type="Proteomes" id="UP000256429"/>
    </source>
</evidence>
<dbReference type="Gene3D" id="2.40.160.20">
    <property type="match status" value="1"/>
</dbReference>
<accession>A0A3D9S4F4</accession>
<organism evidence="2 3">
    <name type="scientific">Lutibacter oceani</name>
    <dbReference type="NCBI Taxonomy" id="1853311"/>
    <lineage>
        <taxon>Bacteria</taxon>
        <taxon>Pseudomonadati</taxon>
        <taxon>Bacteroidota</taxon>
        <taxon>Flavobacteriia</taxon>
        <taxon>Flavobacteriales</taxon>
        <taxon>Flavobacteriaceae</taxon>
        <taxon>Lutibacter</taxon>
    </lineage>
</organism>
<dbReference type="OrthoDB" id="1117162at2"/>
<dbReference type="InterPro" id="IPR031585">
    <property type="entry name" value="OmpA_OmpF-like"/>
</dbReference>
<sequence>MKKYLILCFILVISLTSVNAQDKDSEHVCATDSCCVEAAKFAPQKGDFTAAMIFGQGAYLNSGLSVPSSNGSVSGVAAFDNGVSANTNSISNMVGAEGRYFVTNKFSISFSGGAILRNTPSQLGIPAVTDINGTVLIPAYNSVVADERVDVNVSVGGQWIFETKNERLFPYLGFALPFDYARRSLYDPSIQIDDNNEITITDLGARHVDITAFGVQAVAGVDYYIAKDVFFGFDIKPVSYTYAVSVKTPGPGLINLEAETDTVSFFAQFSAKIGFKF</sequence>
<protein>
    <submittedName>
        <fullName evidence="2">Outer membrane protein W</fullName>
    </submittedName>
</protein>
<reference evidence="2 3" key="1">
    <citation type="submission" date="2018-08" db="EMBL/GenBank/DDBJ databases">
        <title>Genomic Encyclopedia of Type Strains, Phase III (KMG-III): the genomes of soil and plant-associated and newly described type strains.</title>
        <authorList>
            <person name="Whitman W."/>
        </authorList>
    </citation>
    <scope>NUCLEOTIDE SEQUENCE [LARGE SCALE GENOMIC DNA]</scope>
    <source>
        <strain evidence="2 3">325-5</strain>
    </source>
</reference>
<dbReference type="AlphaFoldDB" id="A0A3D9S4F4"/>
<dbReference type="RefSeq" id="WP_115878136.1">
    <property type="nucleotide sequence ID" value="NZ_QTTQ01000009.1"/>
</dbReference>
<feature type="chain" id="PRO_5017771091" evidence="1">
    <location>
        <begin position="21"/>
        <end position="277"/>
    </location>
</feature>
<gene>
    <name evidence="2" type="ORF">BX611_0733</name>
</gene>
<evidence type="ECO:0000256" key="1">
    <source>
        <dbReference type="SAM" id="SignalP"/>
    </source>
</evidence>
<dbReference type="Pfam" id="PF16961">
    <property type="entry name" value="OmpA_like"/>
    <property type="match status" value="1"/>
</dbReference>
<dbReference type="Proteomes" id="UP000256429">
    <property type="component" value="Unassembled WGS sequence"/>
</dbReference>
<keyword evidence="3" id="KW-1185">Reference proteome</keyword>
<evidence type="ECO:0000313" key="2">
    <source>
        <dbReference type="EMBL" id="REE83442.1"/>
    </source>
</evidence>
<name>A0A3D9S4F4_9FLAO</name>
<feature type="signal peptide" evidence="1">
    <location>
        <begin position="1"/>
        <end position="20"/>
    </location>
</feature>